<evidence type="ECO:0000256" key="1">
    <source>
        <dbReference type="SAM" id="MobiDB-lite"/>
    </source>
</evidence>
<organism evidence="2">
    <name type="scientific">Arion vulgaris</name>
    <dbReference type="NCBI Taxonomy" id="1028688"/>
    <lineage>
        <taxon>Eukaryota</taxon>
        <taxon>Metazoa</taxon>
        <taxon>Spiralia</taxon>
        <taxon>Lophotrochozoa</taxon>
        <taxon>Mollusca</taxon>
        <taxon>Gastropoda</taxon>
        <taxon>Heterobranchia</taxon>
        <taxon>Euthyneura</taxon>
        <taxon>Panpulmonata</taxon>
        <taxon>Eupulmonata</taxon>
        <taxon>Stylommatophora</taxon>
        <taxon>Helicina</taxon>
        <taxon>Arionoidea</taxon>
        <taxon>Arionidae</taxon>
        <taxon>Arion</taxon>
    </lineage>
</organism>
<feature type="region of interest" description="Disordered" evidence="1">
    <location>
        <begin position="1"/>
        <end position="56"/>
    </location>
</feature>
<reference evidence="2" key="1">
    <citation type="submission" date="2014-12" db="EMBL/GenBank/DDBJ databases">
        <title>Insight into the proteome of Arion vulgaris.</title>
        <authorList>
            <person name="Aradska J."/>
            <person name="Bulat T."/>
            <person name="Smidak R."/>
            <person name="Sarate P."/>
            <person name="Gangsoo J."/>
            <person name="Sialana F."/>
            <person name="Bilban M."/>
            <person name="Lubec G."/>
        </authorList>
    </citation>
    <scope>NUCLEOTIDE SEQUENCE</scope>
    <source>
        <tissue evidence="2">Skin</tissue>
    </source>
</reference>
<dbReference type="AlphaFoldDB" id="A0A0B6XYP6"/>
<gene>
    <name evidence="2" type="primary">ORF6832</name>
</gene>
<protein>
    <submittedName>
        <fullName evidence="2">Uncharacterized protein</fullName>
    </submittedName>
</protein>
<proteinExistence type="predicted"/>
<sequence length="77" mass="8870">MSHHPNMADLHLKRSNMTDHPNNLTYQHGRPSQHGKPSSQHGRPSQHNRPFQHSGPHFNMECLLIAHSFINLSETKM</sequence>
<evidence type="ECO:0000313" key="2">
    <source>
        <dbReference type="EMBL" id="CEK49207.1"/>
    </source>
</evidence>
<dbReference type="EMBL" id="HACG01002342">
    <property type="protein sequence ID" value="CEK49207.1"/>
    <property type="molecule type" value="Transcribed_RNA"/>
</dbReference>
<feature type="compositionally biased region" description="Polar residues" evidence="1">
    <location>
        <begin position="35"/>
        <end position="51"/>
    </location>
</feature>
<name>A0A0B6XYP6_9EUPU</name>
<accession>A0A0B6XYP6</accession>